<dbReference type="InterPro" id="IPR001555">
    <property type="entry name" value="GART_AS"/>
</dbReference>
<evidence type="ECO:0000256" key="3">
    <source>
        <dbReference type="ARBA" id="ARBA00012261"/>
    </source>
</evidence>
<feature type="domain" description="Formyl transferase C-terminal" evidence="10">
    <location>
        <begin position="223"/>
        <end position="338"/>
    </location>
</feature>
<proteinExistence type="inferred from homology"/>
<dbReference type="Pfam" id="PF00551">
    <property type="entry name" value="Formyl_trans_N"/>
    <property type="match status" value="1"/>
</dbReference>
<feature type="binding site" evidence="8">
    <location>
        <begin position="128"/>
        <end position="131"/>
    </location>
    <ligand>
        <name>(6S)-5,6,7,8-tetrahydrofolate</name>
        <dbReference type="ChEBI" id="CHEBI:57453"/>
    </ligand>
</feature>
<evidence type="ECO:0000259" key="10">
    <source>
        <dbReference type="Pfam" id="PF02911"/>
    </source>
</evidence>
<dbReference type="HAMAP" id="MF_00182">
    <property type="entry name" value="Formyl_trans"/>
    <property type="match status" value="1"/>
</dbReference>
<evidence type="ECO:0000256" key="4">
    <source>
        <dbReference type="ARBA" id="ARBA00016014"/>
    </source>
</evidence>
<evidence type="ECO:0000256" key="2">
    <source>
        <dbReference type="ARBA" id="ARBA00010699"/>
    </source>
</evidence>
<comment type="similarity">
    <text evidence="2 8">Belongs to the Fmt family.</text>
</comment>
<dbReference type="PANTHER" id="PTHR11138">
    <property type="entry name" value="METHIONYL-TRNA FORMYLTRANSFERASE"/>
    <property type="match status" value="1"/>
</dbReference>
<dbReference type="GO" id="GO:0004479">
    <property type="term" value="F:methionyl-tRNA formyltransferase activity"/>
    <property type="evidence" value="ECO:0007669"/>
    <property type="project" value="UniProtKB-UniRule"/>
</dbReference>
<dbReference type="AlphaFoldDB" id="A0A2M7H186"/>
<evidence type="ECO:0000313" key="11">
    <source>
        <dbReference type="EMBL" id="PIW34946.1"/>
    </source>
</evidence>
<dbReference type="Proteomes" id="UP000230215">
    <property type="component" value="Unassembled WGS sequence"/>
</dbReference>
<dbReference type="InterPro" id="IPR002376">
    <property type="entry name" value="Formyl_transf_N"/>
</dbReference>
<comment type="catalytic activity">
    <reaction evidence="7 8">
        <text>L-methionyl-tRNA(fMet) + (6R)-10-formyltetrahydrofolate = N-formyl-L-methionyl-tRNA(fMet) + (6S)-5,6,7,8-tetrahydrofolate + H(+)</text>
        <dbReference type="Rhea" id="RHEA:24380"/>
        <dbReference type="Rhea" id="RHEA-COMP:9952"/>
        <dbReference type="Rhea" id="RHEA-COMP:9953"/>
        <dbReference type="ChEBI" id="CHEBI:15378"/>
        <dbReference type="ChEBI" id="CHEBI:57453"/>
        <dbReference type="ChEBI" id="CHEBI:78530"/>
        <dbReference type="ChEBI" id="CHEBI:78844"/>
        <dbReference type="ChEBI" id="CHEBI:195366"/>
        <dbReference type="EC" id="2.1.2.9"/>
    </reaction>
</comment>
<comment type="caution">
    <text evidence="11">The sequence shown here is derived from an EMBL/GenBank/DDBJ whole genome shotgun (WGS) entry which is preliminary data.</text>
</comment>
<dbReference type="CDD" id="cd08646">
    <property type="entry name" value="FMT_core_Met-tRNA-FMT_N"/>
    <property type="match status" value="1"/>
</dbReference>
<dbReference type="Gene3D" id="3.40.50.170">
    <property type="entry name" value="Formyl transferase, N-terminal domain"/>
    <property type="match status" value="1"/>
</dbReference>
<dbReference type="CDD" id="cd08704">
    <property type="entry name" value="Met_tRNA_FMT_C"/>
    <property type="match status" value="1"/>
</dbReference>
<dbReference type="InterPro" id="IPR005794">
    <property type="entry name" value="Fmt"/>
</dbReference>
<sequence length="347" mass="38921">MAGICRKRRGNRMENNKMNLKPKMIFMGTPEFGAIILEKLSQSGYKPVLIMTAPDKPVGREQILTPSPVKLLAEKYSIPILQPEKIENCKLKIENCKPDLIIVAAYGQILPKEILEIPQKGSLNVHPSLLPKYRGATPIQYAILNDDKETGVTIILMDEKMDHGPILAQRKLKIEEDESALILHDKLANLGANLLIETISKWQKGLLKPLSQDETKAIYTKILTREDGRIIWKKTAKELEREIRAFSGWPGSFTFWESRGGKMVRIKIIKARVLKSMGNVSYLIGKTLVVPQNEIGVQCGAQPAVTIGFLRGGDFLAIERLQMEGKEEMGAEEFLRGHPDFIGTVLK</sequence>
<dbReference type="InterPro" id="IPR036477">
    <property type="entry name" value="Formyl_transf_N_sf"/>
</dbReference>
<dbReference type="EMBL" id="PFGB01000052">
    <property type="protein sequence ID" value="PIW34946.1"/>
    <property type="molecule type" value="Genomic_DNA"/>
</dbReference>
<dbReference type="EC" id="2.1.2.9" evidence="3 8"/>
<evidence type="ECO:0000256" key="8">
    <source>
        <dbReference type="HAMAP-Rule" id="MF_00182"/>
    </source>
</evidence>
<dbReference type="InterPro" id="IPR041711">
    <property type="entry name" value="Met-tRNA-FMT_N"/>
</dbReference>
<accession>A0A2M7H186</accession>
<dbReference type="GO" id="GO:0005829">
    <property type="term" value="C:cytosol"/>
    <property type="evidence" value="ECO:0007669"/>
    <property type="project" value="TreeGrafter"/>
</dbReference>
<dbReference type="Gene3D" id="3.10.25.10">
    <property type="entry name" value="Formyl transferase, C-terminal domain"/>
    <property type="match status" value="1"/>
</dbReference>
<evidence type="ECO:0000313" key="12">
    <source>
        <dbReference type="Proteomes" id="UP000230215"/>
    </source>
</evidence>
<dbReference type="PANTHER" id="PTHR11138:SF5">
    <property type="entry name" value="METHIONYL-TRNA FORMYLTRANSFERASE, MITOCHONDRIAL"/>
    <property type="match status" value="1"/>
</dbReference>
<evidence type="ECO:0000256" key="7">
    <source>
        <dbReference type="ARBA" id="ARBA00048558"/>
    </source>
</evidence>
<evidence type="ECO:0000256" key="1">
    <source>
        <dbReference type="ARBA" id="ARBA00002606"/>
    </source>
</evidence>
<name>A0A2M7H186_9BACT</name>
<feature type="domain" description="Formyl transferase N-terminal" evidence="9">
    <location>
        <begin position="24"/>
        <end position="199"/>
    </location>
</feature>
<keyword evidence="5 8" id="KW-0808">Transferase</keyword>
<keyword evidence="6 8" id="KW-0648">Protein biosynthesis</keyword>
<dbReference type="SUPFAM" id="SSF50486">
    <property type="entry name" value="FMT C-terminal domain-like"/>
    <property type="match status" value="1"/>
</dbReference>
<evidence type="ECO:0000256" key="6">
    <source>
        <dbReference type="ARBA" id="ARBA00022917"/>
    </source>
</evidence>
<dbReference type="InterPro" id="IPR037022">
    <property type="entry name" value="Formyl_trans_C_sf"/>
</dbReference>
<comment type="function">
    <text evidence="1 8">Attaches a formyl group to the free amino group of methionyl-tRNA(fMet). The formyl group appears to play a dual role in the initiator identity of N-formylmethionyl-tRNA by promoting its recognition by IF2 and preventing the misappropriation of this tRNA by the elongation apparatus.</text>
</comment>
<dbReference type="PROSITE" id="PS00373">
    <property type="entry name" value="GART"/>
    <property type="match status" value="1"/>
</dbReference>
<evidence type="ECO:0000259" key="9">
    <source>
        <dbReference type="Pfam" id="PF00551"/>
    </source>
</evidence>
<dbReference type="SUPFAM" id="SSF53328">
    <property type="entry name" value="Formyltransferase"/>
    <property type="match status" value="1"/>
</dbReference>
<dbReference type="InterPro" id="IPR011034">
    <property type="entry name" value="Formyl_transferase-like_C_sf"/>
</dbReference>
<evidence type="ECO:0000256" key="5">
    <source>
        <dbReference type="ARBA" id="ARBA00022679"/>
    </source>
</evidence>
<dbReference type="InterPro" id="IPR044135">
    <property type="entry name" value="Met-tRNA-FMT_C"/>
</dbReference>
<gene>
    <name evidence="8" type="primary">fmt</name>
    <name evidence="11" type="ORF">COW25_01580</name>
</gene>
<dbReference type="NCBIfam" id="TIGR00460">
    <property type="entry name" value="fmt"/>
    <property type="match status" value="1"/>
</dbReference>
<dbReference type="InterPro" id="IPR005793">
    <property type="entry name" value="Formyl_trans_C"/>
</dbReference>
<protein>
    <recommendedName>
        <fullName evidence="4 8">Methionyl-tRNA formyltransferase</fullName>
        <ecNumber evidence="3 8">2.1.2.9</ecNumber>
    </recommendedName>
</protein>
<organism evidence="11 12">
    <name type="scientific">Candidatus Nealsonbacteria bacterium CG15_BIG_FIL_POST_REV_8_21_14_020_37_12</name>
    <dbReference type="NCBI Taxonomy" id="1974716"/>
    <lineage>
        <taxon>Bacteria</taxon>
        <taxon>Candidatus Nealsoniibacteriota</taxon>
    </lineage>
</organism>
<reference evidence="12" key="1">
    <citation type="submission" date="2017-09" db="EMBL/GenBank/DDBJ databases">
        <title>Depth-based differentiation of microbial function through sediment-hosted aquifers and enrichment of novel symbionts in the deep terrestrial subsurface.</title>
        <authorList>
            <person name="Probst A.J."/>
            <person name="Ladd B."/>
            <person name="Jarett J.K."/>
            <person name="Geller-Mcgrath D.E."/>
            <person name="Sieber C.M.K."/>
            <person name="Emerson J.B."/>
            <person name="Anantharaman K."/>
            <person name="Thomas B.C."/>
            <person name="Malmstrom R."/>
            <person name="Stieglmeier M."/>
            <person name="Klingl A."/>
            <person name="Woyke T."/>
            <person name="Ryan C.M."/>
            <person name="Banfield J.F."/>
        </authorList>
    </citation>
    <scope>NUCLEOTIDE SEQUENCE [LARGE SCALE GENOMIC DNA]</scope>
</reference>
<dbReference type="Pfam" id="PF02911">
    <property type="entry name" value="Formyl_trans_C"/>
    <property type="match status" value="1"/>
</dbReference>